<dbReference type="RefSeq" id="WP_204516483.1">
    <property type="nucleotide sequence ID" value="NZ_BAABIN010000009.1"/>
</dbReference>
<feature type="transmembrane region" description="Helical" evidence="1">
    <location>
        <begin position="7"/>
        <end position="29"/>
    </location>
</feature>
<dbReference type="AlphaFoldDB" id="A0A938XW21"/>
<keyword evidence="1" id="KW-0812">Transmembrane</keyword>
<name>A0A938XW21_9BACL</name>
<proteinExistence type="predicted"/>
<gene>
    <name evidence="2" type="ORF">JOD01_000341</name>
</gene>
<accession>A0A938XW21</accession>
<keyword evidence="3" id="KW-1185">Reference proteome</keyword>
<sequence length="230" mass="26829">MYIRREWVWWLVPVFAALFCIGMLLGNWLDKPENRHPSVVASPERFTADREVVEELIRPLSQERSIPFSVWFHNNTLSGHFRANTFELSGTITGHQLTMKRDAKEVSVLFDGQPQNPQLLPYSLYTPYEHAAVIRAQLQSIDPLPISDPVQQQWLGYEISLPPDEVKSMIALWLGPHFPVDDVLDEVLDQVRVKYQLWYEPEQRQLRQLVVDLQLDTPNGKKQDQLLFRL</sequence>
<dbReference type="Proteomes" id="UP000717624">
    <property type="component" value="Unassembled WGS sequence"/>
</dbReference>
<protein>
    <submittedName>
        <fullName evidence="2">Uncharacterized protein</fullName>
    </submittedName>
</protein>
<dbReference type="EMBL" id="JAFBEB010000001">
    <property type="protein sequence ID" value="MBM7588755.1"/>
    <property type="molecule type" value="Genomic_DNA"/>
</dbReference>
<evidence type="ECO:0000256" key="1">
    <source>
        <dbReference type="SAM" id="Phobius"/>
    </source>
</evidence>
<keyword evidence="1" id="KW-1133">Transmembrane helix</keyword>
<organism evidence="2 3">
    <name type="scientific">Brevibacillus fulvus</name>
    <dbReference type="NCBI Taxonomy" id="1125967"/>
    <lineage>
        <taxon>Bacteria</taxon>
        <taxon>Bacillati</taxon>
        <taxon>Bacillota</taxon>
        <taxon>Bacilli</taxon>
        <taxon>Bacillales</taxon>
        <taxon>Paenibacillaceae</taxon>
        <taxon>Brevibacillus</taxon>
    </lineage>
</organism>
<reference evidence="2" key="1">
    <citation type="submission" date="2021-01" db="EMBL/GenBank/DDBJ databases">
        <title>Genomic Encyclopedia of Type Strains, Phase IV (KMG-IV): sequencing the most valuable type-strain genomes for metagenomic binning, comparative biology and taxonomic classification.</title>
        <authorList>
            <person name="Goeker M."/>
        </authorList>
    </citation>
    <scope>NUCLEOTIDE SEQUENCE</scope>
    <source>
        <strain evidence="2">DSM 25523</strain>
    </source>
</reference>
<evidence type="ECO:0000313" key="3">
    <source>
        <dbReference type="Proteomes" id="UP000717624"/>
    </source>
</evidence>
<comment type="caution">
    <text evidence="2">The sequence shown here is derived from an EMBL/GenBank/DDBJ whole genome shotgun (WGS) entry which is preliminary data.</text>
</comment>
<evidence type="ECO:0000313" key="2">
    <source>
        <dbReference type="EMBL" id="MBM7588755.1"/>
    </source>
</evidence>
<keyword evidence="1" id="KW-0472">Membrane</keyword>